<name>A0A5B2TZ99_9FLAO</name>
<accession>A0A5B2TZ99</accession>
<dbReference type="GO" id="GO:0005509">
    <property type="term" value="F:calcium ion binding"/>
    <property type="evidence" value="ECO:0007669"/>
    <property type="project" value="InterPro"/>
</dbReference>
<sequence length="473" mass="48277">MKIKNVNSMKKLLGLSLVCFSLAFVACSDDDGPVDPVVITDEDFDNDGINDDVDNCPGTANADQADSDGDGIGDVCDPTDNGATDPVGQTVVVDSDITEDTTWSADNLYNLDGRVFVTNGATLTIEAGVIIKANAGSGVNASALIVTRGSKIEAVGTANAPIIFTSASDNIAYGETAGTNLTENDRGLWGGLIVLGNAPASFDGDAVAAQIEGLPTDTDGDKGLYGGTDPADDSGTLQYISIRHGGALIGEGNEINGLTLGAVGTGTTIDNIEVVGNVDDGIEFFGGTVNATNLFVWAQGDDGLDIDQAYSGTIDNAMVVQGAISDHALEIDGPEGSLQGAYTLTNATLVGLSNNVENGEIADFRSNAQGTNSNILVTGFTGIGTDLQLSDVELDNAGVAANYTAGTLVFTNWEIVLPTGVATSAEIFNDTTDSTTFEADAATFSSAVTEGTTGADTSAFAWTYSNAKASLGF</sequence>
<protein>
    <recommendedName>
        <fullName evidence="4">T9SS C-terminal target domain-containing protein</fullName>
    </recommendedName>
</protein>
<evidence type="ECO:0000256" key="1">
    <source>
        <dbReference type="SAM" id="SignalP"/>
    </source>
</evidence>
<dbReference type="EMBL" id="VUOE01000001">
    <property type="protein sequence ID" value="KAA2219597.1"/>
    <property type="molecule type" value="Genomic_DNA"/>
</dbReference>
<evidence type="ECO:0000313" key="3">
    <source>
        <dbReference type="Proteomes" id="UP000323188"/>
    </source>
</evidence>
<dbReference type="PROSITE" id="PS51257">
    <property type="entry name" value="PROKAR_LIPOPROTEIN"/>
    <property type="match status" value="1"/>
</dbReference>
<reference evidence="2 3" key="1">
    <citation type="submission" date="2019-09" db="EMBL/GenBank/DDBJ databases">
        <authorList>
            <person name="Khan S.A."/>
            <person name="Jeon C.O."/>
            <person name="Chun B.H."/>
            <person name="Jeong S.E."/>
        </authorList>
    </citation>
    <scope>NUCLEOTIDE SEQUENCE [LARGE SCALE GENOMIC DNA]</scope>
    <source>
        <strain evidence="2 3">KCTC 42508</strain>
    </source>
</reference>
<evidence type="ECO:0008006" key="4">
    <source>
        <dbReference type="Google" id="ProtNLM"/>
    </source>
</evidence>
<dbReference type="SUPFAM" id="SSF103647">
    <property type="entry name" value="TSP type-3 repeat"/>
    <property type="match status" value="1"/>
</dbReference>
<feature type="signal peptide" evidence="1">
    <location>
        <begin position="1"/>
        <end position="28"/>
    </location>
</feature>
<proteinExistence type="predicted"/>
<dbReference type="PANTHER" id="PTHR41339">
    <property type="entry name" value="LIPL48"/>
    <property type="match status" value="1"/>
</dbReference>
<organism evidence="2 3">
    <name type="scientific">Maribacter flavus</name>
    <dbReference type="NCBI Taxonomy" id="1658664"/>
    <lineage>
        <taxon>Bacteria</taxon>
        <taxon>Pseudomonadati</taxon>
        <taxon>Bacteroidota</taxon>
        <taxon>Flavobacteriia</taxon>
        <taxon>Flavobacteriales</taxon>
        <taxon>Flavobacteriaceae</taxon>
        <taxon>Maribacter</taxon>
    </lineage>
</organism>
<dbReference type="Gene3D" id="4.10.1080.10">
    <property type="entry name" value="TSP type-3 repeat"/>
    <property type="match status" value="1"/>
</dbReference>
<dbReference type="AlphaFoldDB" id="A0A5B2TZ99"/>
<evidence type="ECO:0000313" key="2">
    <source>
        <dbReference type="EMBL" id="KAA2219597.1"/>
    </source>
</evidence>
<feature type="chain" id="PRO_5023051812" description="T9SS C-terminal target domain-containing protein" evidence="1">
    <location>
        <begin position="29"/>
        <end position="473"/>
    </location>
</feature>
<dbReference type="Proteomes" id="UP000323188">
    <property type="component" value="Unassembled WGS sequence"/>
</dbReference>
<dbReference type="InterPro" id="IPR028974">
    <property type="entry name" value="TSP_type-3_rpt"/>
</dbReference>
<keyword evidence="1" id="KW-0732">Signal</keyword>
<gene>
    <name evidence="2" type="ORF">F0361_08370</name>
</gene>
<comment type="caution">
    <text evidence="2">The sequence shown here is derived from an EMBL/GenBank/DDBJ whole genome shotgun (WGS) entry which is preliminary data.</text>
</comment>
<dbReference type="PANTHER" id="PTHR41339:SF1">
    <property type="entry name" value="SECRETED PROTEIN"/>
    <property type="match status" value="1"/>
</dbReference>